<comment type="similarity">
    <text evidence="7">Belongs to the MsrQ family.</text>
</comment>
<comment type="caution">
    <text evidence="7">Lacks conserved residue(s) required for the propagation of feature annotation.</text>
</comment>
<evidence type="ECO:0000313" key="9">
    <source>
        <dbReference type="EMBL" id="WOJ89220.1"/>
    </source>
</evidence>
<evidence type="ECO:0000256" key="2">
    <source>
        <dbReference type="ARBA" id="ARBA00022448"/>
    </source>
</evidence>
<sequence length="291" mass="31630">MWPWTDRAGRFAPLKFATFLGVLVPAVWIAVEAQQGWLGSRPVTEAIHQTGLWAVRLLALTLAVTPLRLASRWSKLIAIRRILGVSVLAYASLHVALYSLDQHFDFAHVASEIALRIYLALGFIGFCGLCALGATSTDGMIARLGAQRWGRLQQLAYPIAVLATVHFFMQSKLDVSEPIVMAGLFSLLFGYRIAQRLSGDLSPWQVASLAAATAFATALAEALWYAFSIRAPLLPVLAANLDFSYSVRPCWFVLGAGVILCVARLLRPLIARAGSAPGSRIRVISARTETP</sequence>
<keyword evidence="3 7" id="KW-0812">Transmembrane</keyword>
<evidence type="ECO:0000313" key="10">
    <source>
        <dbReference type="Proteomes" id="UP001626536"/>
    </source>
</evidence>
<dbReference type="EMBL" id="CP136862">
    <property type="protein sequence ID" value="WOJ89220.1"/>
    <property type="molecule type" value="Genomic_DNA"/>
</dbReference>
<protein>
    <recommendedName>
        <fullName evidence="7">Protein-methionine-sulfoxide reductase heme-binding subunit MsrQ</fullName>
    </recommendedName>
    <alternativeName>
        <fullName evidence="7">Flavocytochrome MsrQ</fullName>
    </alternativeName>
</protein>
<feature type="transmembrane region" description="Helical" evidence="7">
    <location>
        <begin position="51"/>
        <end position="70"/>
    </location>
</feature>
<organism evidence="9 10">
    <name type="scientific">Methylocapsa polymorpha</name>
    <dbReference type="NCBI Taxonomy" id="3080828"/>
    <lineage>
        <taxon>Bacteria</taxon>
        <taxon>Pseudomonadati</taxon>
        <taxon>Pseudomonadota</taxon>
        <taxon>Alphaproteobacteria</taxon>
        <taxon>Hyphomicrobiales</taxon>
        <taxon>Beijerinckiaceae</taxon>
        <taxon>Methylocapsa</taxon>
    </lineage>
</organism>
<dbReference type="HAMAP" id="MF_01207">
    <property type="entry name" value="MsrQ"/>
    <property type="match status" value="1"/>
</dbReference>
<keyword evidence="4 7" id="KW-1133">Transmembrane helix</keyword>
<feature type="domain" description="Ferric oxidoreductase" evidence="8">
    <location>
        <begin position="50"/>
        <end position="163"/>
    </location>
</feature>
<keyword evidence="7" id="KW-0479">Metal-binding</keyword>
<evidence type="ECO:0000256" key="4">
    <source>
        <dbReference type="ARBA" id="ARBA00022989"/>
    </source>
</evidence>
<accession>A0ABZ0HSA2</accession>
<evidence type="ECO:0000256" key="7">
    <source>
        <dbReference type="HAMAP-Rule" id="MF_01207"/>
    </source>
</evidence>
<keyword evidence="10" id="KW-1185">Reference proteome</keyword>
<evidence type="ECO:0000256" key="5">
    <source>
        <dbReference type="ARBA" id="ARBA00023004"/>
    </source>
</evidence>
<comment type="subunit">
    <text evidence="7">Heterodimer of a catalytic subunit (MsrP) and a heme-binding subunit (MsrQ).</text>
</comment>
<evidence type="ECO:0000256" key="1">
    <source>
        <dbReference type="ARBA" id="ARBA00004141"/>
    </source>
</evidence>
<keyword evidence="7" id="KW-0349">Heme</keyword>
<keyword evidence="6 7" id="KW-0472">Membrane</keyword>
<keyword evidence="7" id="KW-1003">Cell membrane</keyword>
<dbReference type="InterPro" id="IPR013130">
    <property type="entry name" value="Fe3_Rdtase_TM_dom"/>
</dbReference>
<dbReference type="PANTHER" id="PTHR36964">
    <property type="entry name" value="PROTEIN-METHIONINE-SULFOXIDE REDUCTASE HEME-BINDING SUBUNIT MSRQ"/>
    <property type="match status" value="1"/>
</dbReference>
<dbReference type="InterPro" id="IPR022837">
    <property type="entry name" value="MsrQ-like"/>
</dbReference>
<comment type="cofactor">
    <cofactor evidence="7">
        <name>heme b</name>
        <dbReference type="ChEBI" id="CHEBI:60344"/>
    </cofactor>
    <text evidence="7">Binds 1 heme b (iron(II)-protoporphyrin IX) group per subunit.</text>
</comment>
<dbReference type="PANTHER" id="PTHR36964:SF1">
    <property type="entry name" value="PROTEIN-METHIONINE-SULFOXIDE REDUCTASE HEME-BINDING SUBUNIT MSRQ"/>
    <property type="match status" value="1"/>
</dbReference>
<keyword evidence="7" id="KW-0249">Electron transport</keyword>
<keyword evidence="5 7" id="KW-0408">Iron</keyword>
<keyword evidence="7" id="KW-0288">FMN</keyword>
<feature type="transmembrane region" description="Helical" evidence="7">
    <location>
        <begin position="246"/>
        <end position="266"/>
    </location>
</feature>
<feature type="transmembrane region" description="Helical" evidence="7">
    <location>
        <begin position="179"/>
        <end position="194"/>
    </location>
</feature>
<gene>
    <name evidence="7" type="primary">msrQ</name>
    <name evidence="9" type="ORF">RZS28_15645</name>
</gene>
<comment type="subcellular location">
    <subcellularLocation>
        <location evidence="7">Cell membrane</location>
        <topology evidence="7">Multi-pass membrane protein</topology>
    </subcellularLocation>
    <subcellularLocation>
        <location evidence="1">Membrane</location>
        <topology evidence="1">Multi-pass membrane protein</topology>
    </subcellularLocation>
</comment>
<reference evidence="9 10" key="1">
    <citation type="submission" date="2023-10" db="EMBL/GenBank/DDBJ databases">
        <title>Novel methanotroph of the genus Methylocapsa from a subarctic wetland.</title>
        <authorList>
            <person name="Belova S.E."/>
            <person name="Oshkin I.Y."/>
            <person name="Miroshnikov K."/>
            <person name="Dedysh S.N."/>
        </authorList>
    </citation>
    <scope>NUCLEOTIDE SEQUENCE [LARGE SCALE GENOMIC DNA]</scope>
    <source>
        <strain evidence="9 10">RX1</strain>
    </source>
</reference>
<evidence type="ECO:0000256" key="3">
    <source>
        <dbReference type="ARBA" id="ARBA00022692"/>
    </source>
</evidence>
<evidence type="ECO:0000259" key="8">
    <source>
        <dbReference type="Pfam" id="PF01794"/>
    </source>
</evidence>
<feature type="transmembrane region" description="Helical" evidence="7">
    <location>
        <begin position="155"/>
        <end position="173"/>
    </location>
</feature>
<keyword evidence="7" id="KW-0285">Flavoprotein</keyword>
<feature type="transmembrane region" description="Helical" evidence="7">
    <location>
        <begin position="82"/>
        <end position="101"/>
    </location>
</feature>
<feature type="transmembrane region" description="Helical" evidence="7">
    <location>
        <begin position="113"/>
        <end position="134"/>
    </location>
</feature>
<comment type="cofactor">
    <cofactor evidence="7">
        <name>FMN</name>
        <dbReference type="ChEBI" id="CHEBI:58210"/>
    </cofactor>
    <text evidence="7">Binds 1 FMN per subunit.</text>
</comment>
<name>A0ABZ0HSA2_9HYPH</name>
<evidence type="ECO:0000256" key="6">
    <source>
        <dbReference type="ARBA" id="ARBA00023136"/>
    </source>
</evidence>
<dbReference type="RefSeq" id="WP_407338663.1">
    <property type="nucleotide sequence ID" value="NZ_CP136862.1"/>
</dbReference>
<keyword evidence="2 7" id="KW-0813">Transport</keyword>
<proteinExistence type="inferred from homology"/>
<comment type="function">
    <text evidence="7">Part of the MsrPQ system that repairs oxidized periplasmic proteins containing methionine sulfoxide residues (Met-O), using respiratory chain electrons. Thus protects these proteins from oxidative-stress damage caused by reactive species of oxygen and chlorine generated by the host defense mechanisms. MsrPQ is essential for the maintenance of envelope integrity under bleach stress, rescuing a wide series of structurally unrelated periplasmic proteins from methionine oxidation. MsrQ provides electrons for reduction to the reductase catalytic subunit MsrP, using the quinone pool of the respiratory chain.</text>
</comment>
<dbReference type="Pfam" id="PF01794">
    <property type="entry name" value="Ferric_reduct"/>
    <property type="match status" value="1"/>
</dbReference>
<feature type="transmembrane region" description="Helical" evidence="7">
    <location>
        <begin position="206"/>
        <end position="226"/>
    </location>
</feature>
<feature type="transmembrane region" description="Helical" evidence="7">
    <location>
        <begin position="12"/>
        <end position="31"/>
    </location>
</feature>
<dbReference type="Proteomes" id="UP001626536">
    <property type="component" value="Chromosome"/>
</dbReference>